<protein>
    <recommendedName>
        <fullName evidence="4">Inner membrane protein</fullName>
    </recommendedName>
</protein>
<accession>A0A4U1BNY4</accession>
<keyword evidence="1" id="KW-1133">Transmembrane helix</keyword>
<dbReference type="Gene3D" id="1.20.1280.290">
    <property type="match status" value="1"/>
</dbReference>
<dbReference type="EMBL" id="SWCJ01000004">
    <property type="protein sequence ID" value="TKB56085.1"/>
    <property type="molecule type" value="Genomic_DNA"/>
</dbReference>
<name>A0A4U1BNY4_9GAMM</name>
<dbReference type="RefSeq" id="WP_136862814.1">
    <property type="nucleotide sequence ID" value="NZ_SWCJ01000004.1"/>
</dbReference>
<keyword evidence="1" id="KW-0812">Transmembrane</keyword>
<organism evidence="2 3">
    <name type="scientific">Ferrimonas aestuarii</name>
    <dbReference type="NCBI Taxonomy" id="2569539"/>
    <lineage>
        <taxon>Bacteria</taxon>
        <taxon>Pseudomonadati</taxon>
        <taxon>Pseudomonadota</taxon>
        <taxon>Gammaproteobacteria</taxon>
        <taxon>Alteromonadales</taxon>
        <taxon>Ferrimonadaceae</taxon>
        <taxon>Ferrimonas</taxon>
    </lineage>
</organism>
<feature type="transmembrane region" description="Helical" evidence="1">
    <location>
        <begin position="52"/>
        <end position="68"/>
    </location>
</feature>
<dbReference type="Proteomes" id="UP000305675">
    <property type="component" value="Unassembled WGS sequence"/>
</dbReference>
<feature type="transmembrane region" description="Helical" evidence="1">
    <location>
        <begin position="29"/>
        <end position="46"/>
    </location>
</feature>
<dbReference type="AlphaFoldDB" id="A0A4U1BNY4"/>
<sequence length="82" mass="9148">MELTLVDVIGHMASVMVAISLMMKNIVRLRVLNFIGCSLFVIYGLMIDAAPVWMMNAFVASVNVYYLVKMFRERGSSAPETA</sequence>
<comment type="caution">
    <text evidence="2">The sequence shown here is derived from an EMBL/GenBank/DDBJ whole genome shotgun (WGS) entry which is preliminary data.</text>
</comment>
<evidence type="ECO:0000313" key="3">
    <source>
        <dbReference type="Proteomes" id="UP000305675"/>
    </source>
</evidence>
<keyword evidence="3" id="KW-1185">Reference proteome</keyword>
<proteinExistence type="predicted"/>
<evidence type="ECO:0000313" key="2">
    <source>
        <dbReference type="EMBL" id="TKB56085.1"/>
    </source>
</evidence>
<dbReference type="OrthoDB" id="677174at2"/>
<evidence type="ECO:0000256" key="1">
    <source>
        <dbReference type="SAM" id="Phobius"/>
    </source>
</evidence>
<gene>
    <name evidence="2" type="ORF">FCL42_07670</name>
</gene>
<evidence type="ECO:0008006" key="4">
    <source>
        <dbReference type="Google" id="ProtNLM"/>
    </source>
</evidence>
<reference evidence="2 3" key="1">
    <citation type="submission" date="2019-04" db="EMBL/GenBank/DDBJ databases">
        <authorList>
            <person name="Hwang J.C."/>
        </authorList>
    </citation>
    <scope>NUCLEOTIDE SEQUENCE [LARGE SCALE GENOMIC DNA]</scope>
    <source>
        <strain evidence="2 3">IMCC35002</strain>
    </source>
</reference>
<feature type="transmembrane region" description="Helical" evidence="1">
    <location>
        <begin position="6"/>
        <end position="22"/>
    </location>
</feature>
<keyword evidence="1" id="KW-0472">Membrane</keyword>